<sequence>MTGYIARRLLQAAGVLWAAFTVSFLILFLLPSDPVSIMLDAASGNGYVDPAKAAELRASYGFDQGPLEQYLRMLGRALTGDLGTSISSGAKVTTLIAQSFPETLKLAALALALSLVLGAGIATASVWTRSGRLRQLLLSLPPVGVAVPTFWIGLILLQLFSFRFFLFPAVGNEGFASLVLPAVTLAIPLSAVVAQVLAESMQTAWRTQYVETALAKGASRGRVITRHVGRNAAIPALTILGVLVGNLLAGSVVVETVFSRAGFGRLIQTSVQAQDIPVVQGLVVVAALVFVLVNLAVDLAYPVLDPRITRTARTTT</sequence>
<dbReference type="PROSITE" id="PS50928">
    <property type="entry name" value="ABC_TM1"/>
    <property type="match status" value="1"/>
</dbReference>
<evidence type="ECO:0000256" key="5">
    <source>
        <dbReference type="ARBA" id="ARBA00022989"/>
    </source>
</evidence>
<keyword evidence="2 7" id="KW-0813">Transport</keyword>
<keyword evidence="3" id="KW-1003">Cell membrane</keyword>
<protein>
    <submittedName>
        <fullName evidence="9">Peptide/nickel transport system permease protein</fullName>
    </submittedName>
</protein>
<organism evidence="9 10">
    <name type="scientific">Sanguibacter gelidistatuariae</name>
    <dbReference type="NCBI Taxonomy" id="1814289"/>
    <lineage>
        <taxon>Bacteria</taxon>
        <taxon>Bacillati</taxon>
        <taxon>Actinomycetota</taxon>
        <taxon>Actinomycetes</taxon>
        <taxon>Micrococcales</taxon>
        <taxon>Sanguibacteraceae</taxon>
        <taxon>Sanguibacter</taxon>
    </lineage>
</organism>
<feature type="transmembrane region" description="Helical" evidence="7">
    <location>
        <begin position="140"/>
        <end position="166"/>
    </location>
</feature>
<dbReference type="OrthoDB" id="9778910at2"/>
<evidence type="ECO:0000256" key="4">
    <source>
        <dbReference type="ARBA" id="ARBA00022692"/>
    </source>
</evidence>
<name>A0A1G6HFR3_9MICO</name>
<keyword evidence="10" id="KW-1185">Reference proteome</keyword>
<evidence type="ECO:0000256" key="7">
    <source>
        <dbReference type="RuleBase" id="RU363032"/>
    </source>
</evidence>
<dbReference type="Pfam" id="PF00528">
    <property type="entry name" value="BPD_transp_1"/>
    <property type="match status" value="1"/>
</dbReference>
<feature type="transmembrane region" description="Helical" evidence="7">
    <location>
        <begin position="278"/>
        <end position="304"/>
    </location>
</feature>
<dbReference type="Gene3D" id="1.10.3720.10">
    <property type="entry name" value="MetI-like"/>
    <property type="match status" value="1"/>
</dbReference>
<dbReference type="PANTHER" id="PTHR43163:SF6">
    <property type="entry name" value="DIPEPTIDE TRANSPORT SYSTEM PERMEASE PROTEIN DPPB-RELATED"/>
    <property type="match status" value="1"/>
</dbReference>
<feature type="transmembrane region" description="Helical" evidence="7">
    <location>
        <begin position="106"/>
        <end position="128"/>
    </location>
</feature>
<dbReference type="STRING" id="1814289.SAMN05216410_0985"/>
<evidence type="ECO:0000256" key="2">
    <source>
        <dbReference type="ARBA" id="ARBA00022448"/>
    </source>
</evidence>
<reference evidence="9 10" key="1">
    <citation type="submission" date="2016-09" db="EMBL/GenBank/DDBJ databases">
        <authorList>
            <person name="Capua I."/>
            <person name="De Benedictis P."/>
            <person name="Joannis T."/>
            <person name="Lombin L.H."/>
            <person name="Cattoli G."/>
        </authorList>
    </citation>
    <scope>NUCLEOTIDE SEQUENCE [LARGE SCALE GENOMIC DNA]</scope>
    <source>
        <strain evidence="9 10">ISLP-3</strain>
    </source>
</reference>
<accession>A0A1G6HFR3</accession>
<dbReference type="PANTHER" id="PTHR43163">
    <property type="entry name" value="DIPEPTIDE TRANSPORT SYSTEM PERMEASE PROTEIN DPPB-RELATED"/>
    <property type="match status" value="1"/>
</dbReference>
<keyword evidence="5 7" id="KW-1133">Transmembrane helix</keyword>
<comment type="subcellular location">
    <subcellularLocation>
        <location evidence="1 7">Cell membrane</location>
        <topology evidence="1 7">Multi-pass membrane protein</topology>
    </subcellularLocation>
</comment>
<feature type="transmembrane region" description="Helical" evidence="7">
    <location>
        <begin position="232"/>
        <end position="258"/>
    </location>
</feature>
<dbReference type="RefSeq" id="WP_093181189.1">
    <property type="nucleotide sequence ID" value="NZ_FMYH01000001.1"/>
</dbReference>
<dbReference type="GO" id="GO:0055085">
    <property type="term" value="P:transmembrane transport"/>
    <property type="evidence" value="ECO:0007669"/>
    <property type="project" value="InterPro"/>
</dbReference>
<evidence type="ECO:0000256" key="1">
    <source>
        <dbReference type="ARBA" id="ARBA00004651"/>
    </source>
</evidence>
<proteinExistence type="inferred from homology"/>
<evidence type="ECO:0000256" key="6">
    <source>
        <dbReference type="ARBA" id="ARBA00023136"/>
    </source>
</evidence>
<feature type="domain" description="ABC transmembrane type-1" evidence="8">
    <location>
        <begin position="100"/>
        <end position="301"/>
    </location>
</feature>
<feature type="transmembrane region" description="Helical" evidence="7">
    <location>
        <begin position="12"/>
        <end position="30"/>
    </location>
</feature>
<evidence type="ECO:0000313" key="10">
    <source>
        <dbReference type="Proteomes" id="UP000199039"/>
    </source>
</evidence>
<comment type="similarity">
    <text evidence="7">Belongs to the binding-protein-dependent transport system permease family.</text>
</comment>
<dbReference type="GO" id="GO:0005886">
    <property type="term" value="C:plasma membrane"/>
    <property type="evidence" value="ECO:0007669"/>
    <property type="project" value="UniProtKB-SubCell"/>
</dbReference>
<dbReference type="InterPro" id="IPR035906">
    <property type="entry name" value="MetI-like_sf"/>
</dbReference>
<gene>
    <name evidence="9" type="ORF">SAMN05216410_0985</name>
</gene>
<dbReference type="Proteomes" id="UP000199039">
    <property type="component" value="Unassembled WGS sequence"/>
</dbReference>
<dbReference type="CDD" id="cd06261">
    <property type="entry name" value="TM_PBP2"/>
    <property type="match status" value="1"/>
</dbReference>
<dbReference type="SUPFAM" id="SSF161098">
    <property type="entry name" value="MetI-like"/>
    <property type="match status" value="1"/>
</dbReference>
<keyword evidence="4 7" id="KW-0812">Transmembrane</keyword>
<dbReference type="AlphaFoldDB" id="A0A1G6HFR3"/>
<evidence type="ECO:0000259" key="8">
    <source>
        <dbReference type="PROSITE" id="PS50928"/>
    </source>
</evidence>
<dbReference type="InterPro" id="IPR000515">
    <property type="entry name" value="MetI-like"/>
</dbReference>
<keyword evidence="6 7" id="KW-0472">Membrane</keyword>
<evidence type="ECO:0000313" key="9">
    <source>
        <dbReference type="EMBL" id="SDB93003.1"/>
    </source>
</evidence>
<evidence type="ECO:0000256" key="3">
    <source>
        <dbReference type="ARBA" id="ARBA00022475"/>
    </source>
</evidence>
<feature type="transmembrane region" description="Helical" evidence="7">
    <location>
        <begin position="178"/>
        <end position="198"/>
    </location>
</feature>
<dbReference type="EMBL" id="FMYH01000001">
    <property type="protein sequence ID" value="SDB93003.1"/>
    <property type="molecule type" value="Genomic_DNA"/>
</dbReference>